<organism evidence="5">
    <name type="scientific">Methanothermobacter wolfeii</name>
    <name type="common">Methanobacterium wolfei</name>
    <dbReference type="NCBI Taxonomy" id="145261"/>
    <lineage>
        <taxon>Archaea</taxon>
        <taxon>Methanobacteriati</taxon>
        <taxon>Methanobacteriota</taxon>
        <taxon>Methanomada group</taxon>
        <taxon>Methanobacteria</taxon>
        <taxon>Methanobacteriales</taxon>
        <taxon>Methanobacteriaceae</taxon>
        <taxon>Methanothermobacter</taxon>
    </lineage>
</organism>
<proteinExistence type="inferred from homology"/>
<dbReference type="Proteomes" id="UP001065373">
    <property type="component" value="Chromosome"/>
</dbReference>
<dbReference type="SUPFAM" id="SSF118196">
    <property type="entry name" value="YaeB-like"/>
    <property type="match status" value="1"/>
</dbReference>
<dbReference type="InterPro" id="IPR023368">
    <property type="entry name" value="UPF0066_cons_site"/>
</dbReference>
<evidence type="ECO:0000313" key="6">
    <source>
        <dbReference type="Proteomes" id="UP001369247"/>
    </source>
</evidence>
<dbReference type="RefSeq" id="WP_074358469.1">
    <property type="nucleotide sequence ID" value="NZ_CP104550.1"/>
</dbReference>
<dbReference type="PANTHER" id="PTHR12818:SF0">
    <property type="entry name" value="TRNA (ADENINE(37)-N6)-METHYLTRANSFERASE"/>
    <property type="match status" value="1"/>
</dbReference>
<dbReference type="NCBIfam" id="TIGR00104">
    <property type="entry name" value="tRNA_TsaA"/>
    <property type="match status" value="1"/>
</dbReference>
<dbReference type="InterPro" id="IPR040372">
    <property type="entry name" value="YaeB-like"/>
</dbReference>
<evidence type="ECO:0000256" key="2">
    <source>
        <dbReference type="ARBA" id="ARBA00033753"/>
    </source>
</evidence>
<keyword evidence="1" id="KW-0949">S-adenosyl-L-methionine</keyword>
<dbReference type="KEGG" id="mwo:MWSIV6_0331"/>
<dbReference type="GeneID" id="58977992"/>
<name>A0A9E7UM32_METWO</name>
<dbReference type="Gene3D" id="2.40.30.70">
    <property type="entry name" value="YaeB-like"/>
    <property type="match status" value="1"/>
</dbReference>
<dbReference type="InterPro" id="IPR023370">
    <property type="entry name" value="TrmO-like_N"/>
</dbReference>
<comment type="similarity">
    <text evidence="2">Belongs to the tRNA methyltransferase O family.</text>
</comment>
<dbReference type="AlphaFoldDB" id="A0A9E7UM32"/>
<gene>
    <name evidence="5" type="primary">tsaA</name>
    <name evidence="5" type="ORF">N5910_01735</name>
    <name evidence="4" type="ORF">U2150_05745</name>
</gene>
<reference evidence="5" key="1">
    <citation type="submission" date="2022-09" db="EMBL/GenBank/DDBJ databases">
        <title>Characterization of three MwoI isoschizomers from sequenced genome and metagenomes.</title>
        <authorList>
            <person name="Fomenkov A."/>
            <person name="Xu S.Y."/>
            <person name="Roberts R.J."/>
        </authorList>
    </citation>
    <scope>NUCLEOTIDE SEQUENCE</scope>
    <source>
        <strain evidence="5">DSM 2970</strain>
    </source>
</reference>
<dbReference type="PROSITE" id="PS51668">
    <property type="entry name" value="TSAA_2"/>
    <property type="match status" value="1"/>
</dbReference>
<evidence type="ECO:0000256" key="1">
    <source>
        <dbReference type="ARBA" id="ARBA00022691"/>
    </source>
</evidence>
<accession>A0A9E7UM32</accession>
<dbReference type="PANTHER" id="PTHR12818">
    <property type="entry name" value="TRNA (ADENINE(37)-N6)-METHYLTRANSFERASE"/>
    <property type="match status" value="1"/>
</dbReference>
<keyword evidence="6" id="KW-1185">Reference proteome</keyword>
<dbReference type="SMR" id="A0A9E7UM32"/>
<dbReference type="InterPro" id="IPR036413">
    <property type="entry name" value="YaeB-like_sf"/>
</dbReference>
<dbReference type="CDD" id="cd09281">
    <property type="entry name" value="UPF0066"/>
    <property type="match status" value="1"/>
</dbReference>
<protein>
    <submittedName>
        <fullName evidence="5">tRNA (N6-threonylcarbamoyladenosine(37)-N6)-methyltransferase TrmO</fullName>
    </submittedName>
</protein>
<dbReference type="PROSITE" id="PS01318">
    <property type="entry name" value="TSAA_1"/>
    <property type="match status" value="1"/>
</dbReference>
<dbReference type="Pfam" id="PF01980">
    <property type="entry name" value="TrmO_N"/>
    <property type="match status" value="1"/>
</dbReference>
<dbReference type="GeneID" id="75105933"/>
<evidence type="ECO:0000313" key="4">
    <source>
        <dbReference type="EMBL" id="MEJ8542990.1"/>
    </source>
</evidence>
<dbReference type="InterPro" id="IPR036414">
    <property type="entry name" value="YaeB_N_sf"/>
</dbReference>
<evidence type="ECO:0000259" key="3">
    <source>
        <dbReference type="PROSITE" id="PS51668"/>
    </source>
</evidence>
<feature type="domain" description="TsaA-like" evidence="3">
    <location>
        <begin position="5"/>
        <end position="133"/>
    </location>
</feature>
<evidence type="ECO:0000313" key="5">
    <source>
        <dbReference type="EMBL" id="UXH32045.1"/>
    </source>
</evidence>
<dbReference type="Proteomes" id="UP001369247">
    <property type="component" value="Unassembled WGS sequence"/>
</dbReference>
<reference evidence="4 6" key="2">
    <citation type="submission" date="2023-12" db="EMBL/GenBank/DDBJ databases">
        <title>Phenotypic and Genomic Characterization of Methanothermobacter wolfeii Strain BSEL, a CO2-Capturing Archaeon with Minimal Nutrient Requirements.</title>
        <authorList>
            <person name="Ale Enriquez F."/>
            <person name="Ahring B.K."/>
        </authorList>
    </citation>
    <scope>NUCLEOTIDE SEQUENCE [LARGE SCALE GENOMIC DNA]</scope>
    <source>
        <strain evidence="4 6">BSEL-1</strain>
    </source>
</reference>
<dbReference type="EMBL" id="JAXUHJ010000009">
    <property type="protein sequence ID" value="MEJ8542990.1"/>
    <property type="molecule type" value="Genomic_DNA"/>
</dbReference>
<dbReference type="EMBL" id="CP104550">
    <property type="protein sequence ID" value="UXH32045.1"/>
    <property type="molecule type" value="Genomic_DNA"/>
</dbReference>
<sequence length="133" mass="15150">MDIVIRPVGVIRSPFRVRGDAPPQGRFSDEKSEIHIFPEYRKAAEGLELFEHVFVIYWQHLAERDVLKVVPRGKRNKRGVFSTRAPSRPNPLGLCLVKLLDVDDVLTVQGLDALDGSPVIDIKPYYKDIDSPW</sequence>